<feature type="domain" description="DUF7800" evidence="1">
    <location>
        <begin position="191"/>
        <end position="265"/>
    </location>
</feature>
<dbReference type="PANTHER" id="PTHR37031">
    <property type="entry name" value="METALLOPHOSPHATASE BINDING DOMAIN PROTEIN"/>
    <property type="match status" value="1"/>
</dbReference>
<organism evidence="2 3">
    <name type="scientific">Candidatus Nitrospira nitrosa</name>
    <dbReference type="NCBI Taxonomy" id="1742972"/>
    <lineage>
        <taxon>Bacteria</taxon>
        <taxon>Pseudomonadati</taxon>
        <taxon>Nitrospirota</taxon>
        <taxon>Nitrospiria</taxon>
        <taxon>Nitrospirales</taxon>
        <taxon>Nitrospiraceae</taxon>
        <taxon>Nitrospira</taxon>
    </lineage>
</organism>
<sequence length="1014" mass="115282">MAERQGFERELVDLGLDRTKEWFSEVERSGDRGGDQAYLVVVDGEESPITEGEYAFIQGQVVSRGKFSQGNRGCAYLGKINPALPFVFEVRDRVCAIRAGAFLNPDDPKIQYGGTWFDWTLVRDDKNPDRNFWPYYRQEMDDLALKGMEALGRGGVERFMQHEHITRRPIQIAKPFLATLNKVRIRAVPMEIRVGPFVRYTDYERTVVWLETVTPAIVRLRCKLSSGGSESAHYASTVRVGGRYFAAVEIDGLREETFYNYTVELAPLPAAGLIPVKPSEFSDVFPSLTLAVLNSIKDQLRLASLDENEWLTFRTLRRVYDKNLLFVTGSCRWYPGDKKGGKDWGPDMLDGLGTWLRANRKDKWPAFLFWGGDQIYADEIGDDTGEMIVRARFASRMPGPFDSVSPLRSKLIDGAWAGRFSHRYQTYKDPDIKRYQSVADGVKKLDEIHRRYPDIKGIYREYPDKNPREQLKERYQTLKNRRDLSGAHGEASDERAAREAVGLLPTVDTLEISTEPFRVFLPYWKVGFSTALRRNPMAGRYLSYNFLLWRLPDFEHQIPIIADRKSHSLVRKADAHGHPSAADGVHAADFAEFASLYERAWTSSRSVRVLLAQVPTFLMFDDHEVTDDWNFDSSWVRMLHNEKDDFRMWPKTLTDSLAAYWMYQGWCNKAPSQWRKDDPRVKALAAAQQAGSDALPELRSCIHKACFSKVPSKDPKATFQTGTSLDWHYQLPFDPPFLVPDCRTRKFMVPTDDDLRIIDHDNPKKRPMSQTIDNGQLVWMRDILVEKKRNDSVVFIAPSTPLLMPMKVTQIMTKPETAAGAWSQGGLLDFYAALTGSTGSGRASNALLRVFRRSVDLEHMIRDRSWRDLWGLVEAMRKVGSSVKTLVLVSGDVHHNYCMTGNLPGGSRLKPELLQVTCSGLQTTIRSSADKWVAEKQSSLVWNENFKMGKYTLSHGFLHKNPPGVPMGNPIGPSSISLYENAVAFVNVRMKSQVEISVAYLAGDNTYSYKYTSG</sequence>
<reference evidence="2 3" key="1">
    <citation type="submission" date="2015-10" db="EMBL/GenBank/DDBJ databases">
        <authorList>
            <person name="Gilbert D.G."/>
        </authorList>
    </citation>
    <scope>NUCLEOTIDE SEQUENCE [LARGE SCALE GENOMIC DNA]</scope>
    <source>
        <strain evidence="2">COMA1</strain>
    </source>
</reference>
<dbReference type="InterPro" id="IPR038607">
    <property type="entry name" value="PhoD-like_sf"/>
</dbReference>
<dbReference type="AlphaFoldDB" id="A0A0S4LDY5"/>
<dbReference type="PANTHER" id="PTHR37031:SF2">
    <property type="entry name" value="PHOD-LIKE PHOSPHATASE METALLOPHOSPHATASE DOMAIN-CONTAINING PROTEIN"/>
    <property type="match status" value="1"/>
</dbReference>
<dbReference type="STRING" id="1742972.COMA1_11519"/>
<dbReference type="Proteomes" id="UP000199032">
    <property type="component" value="Unassembled WGS sequence"/>
</dbReference>
<protein>
    <recommendedName>
        <fullName evidence="1">DUF7800 domain-containing protein</fullName>
    </recommendedName>
</protein>
<accession>A0A0S4LDY5</accession>
<keyword evidence="3" id="KW-1185">Reference proteome</keyword>
<dbReference type="EMBL" id="CZQA01000001">
    <property type="protein sequence ID" value="CUS34107.1"/>
    <property type="molecule type" value="Genomic_DNA"/>
</dbReference>
<evidence type="ECO:0000313" key="3">
    <source>
        <dbReference type="Proteomes" id="UP000199032"/>
    </source>
</evidence>
<name>A0A0S4LDY5_9BACT</name>
<dbReference type="Gene3D" id="3.60.21.70">
    <property type="entry name" value="PhoD-like phosphatase"/>
    <property type="match status" value="1"/>
</dbReference>
<proteinExistence type="predicted"/>
<gene>
    <name evidence="2" type="ORF">COMA1_11519</name>
</gene>
<evidence type="ECO:0000259" key="1">
    <source>
        <dbReference type="Pfam" id="PF25077"/>
    </source>
</evidence>
<dbReference type="Pfam" id="PF25077">
    <property type="entry name" value="DUF7800"/>
    <property type="match status" value="1"/>
</dbReference>
<dbReference type="InterPro" id="IPR056702">
    <property type="entry name" value="DUF7800"/>
</dbReference>
<evidence type="ECO:0000313" key="2">
    <source>
        <dbReference type="EMBL" id="CUS34107.1"/>
    </source>
</evidence>